<reference evidence="2 3" key="1">
    <citation type="submission" date="2018-11" db="EMBL/GenBank/DDBJ databases">
        <authorList>
            <consortium name="Pathogen Informatics"/>
        </authorList>
    </citation>
    <scope>NUCLEOTIDE SEQUENCE [LARGE SCALE GENOMIC DNA]</scope>
</reference>
<keyword evidence="3" id="KW-1185">Reference proteome</keyword>
<accession>A0A3P7JUW1</accession>
<feature type="transmembrane region" description="Helical" evidence="1">
    <location>
        <begin position="15"/>
        <end position="36"/>
    </location>
</feature>
<organism evidence="2 3">
    <name type="scientific">Strongylus vulgaris</name>
    <name type="common">Blood worm</name>
    <dbReference type="NCBI Taxonomy" id="40348"/>
    <lineage>
        <taxon>Eukaryota</taxon>
        <taxon>Metazoa</taxon>
        <taxon>Ecdysozoa</taxon>
        <taxon>Nematoda</taxon>
        <taxon>Chromadorea</taxon>
        <taxon>Rhabditida</taxon>
        <taxon>Rhabditina</taxon>
        <taxon>Rhabditomorpha</taxon>
        <taxon>Strongyloidea</taxon>
        <taxon>Strongylidae</taxon>
        <taxon>Strongylus</taxon>
    </lineage>
</organism>
<dbReference type="Proteomes" id="UP000270094">
    <property type="component" value="Unassembled WGS sequence"/>
</dbReference>
<gene>
    <name evidence="2" type="ORF">SVUK_LOCUS19911</name>
</gene>
<keyword evidence="1" id="KW-1133">Transmembrane helix</keyword>
<dbReference type="OrthoDB" id="203097at2759"/>
<sequence>MLLVLWCLPEPEASIAITIIFVVAIMTDKPLFLIWVTSKMYVKCCKGDTIAQVDDSPKNISEMSTATTTANSETLKQRCALDKGKGAGMGSLQEVFVNTEKKH</sequence>
<evidence type="ECO:0000313" key="2">
    <source>
        <dbReference type="EMBL" id="VDM84913.1"/>
    </source>
</evidence>
<evidence type="ECO:0000256" key="1">
    <source>
        <dbReference type="SAM" id="Phobius"/>
    </source>
</evidence>
<dbReference type="AlphaFoldDB" id="A0A3P7JUW1"/>
<protein>
    <submittedName>
        <fullName evidence="2">Uncharacterized protein</fullName>
    </submittedName>
</protein>
<dbReference type="EMBL" id="UYYB01134371">
    <property type="protein sequence ID" value="VDM84913.1"/>
    <property type="molecule type" value="Genomic_DNA"/>
</dbReference>
<keyword evidence="1" id="KW-0812">Transmembrane</keyword>
<name>A0A3P7JUW1_STRVU</name>
<keyword evidence="1" id="KW-0472">Membrane</keyword>
<evidence type="ECO:0000313" key="3">
    <source>
        <dbReference type="Proteomes" id="UP000270094"/>
    </source>
</evidence>
<proteinExistence type="predicted"/>